<gene>
    <name evidence="1" type="ORF">NSA58_03690</name>
</gene>
<dbReference type="AlphaFoldDB" id="A0A9X2M7W1"/>
<dbReference type="Proteomes" id="UP001140817">
    <property type="component" value="Unassembled WGS sequence"/>
</dbReference>
<proteinExistence type="predicted"/>
<reference evidence="1" key="1">
    <citation type="submission" date="2022-07" db="EMBL/GenBank/DDBJ databases">
        <title>Enhanced cultured diversity of the mouse gut microbiota enables custom-made synthetic communities.</title>
        <authorList>
            <person name="Afrizal A."/>
        </authorList>
    </citation>
    <scope>NUCLEOTIDE SEQUENCE</scope>
    <source>
        <strain evidence="1">DSM 29186</strain>
    </source>
</reference>
<comment type="caution">
    <text evidence="1">The sequence shown here is derived from an EMBL/GenBank/DDBJ whole genome shotgun (WGS) entry which is preliminary data.</text>
</comment>
<evidence type="ECO:0000313" key="1">
    <source>
        <dbReference type="EMBL" id="MCR1821883.1"/>
    </source>
</evidence>
<keyword evidence="2" id="KW-1185">Reference proteome</keyword>
<accession>A0A9X2M7W1</accession>
<protein>
    <submittedName>
        <fullName evidence="1">Uncharacterized protein</fullName>
    </submittedName>
</protein>
<evidence type="ECO:0000313" key="2">
    <source>
        <dbReference type="Proteomes" id="UP001140817"/>
    </source>
</evidence>
<sequence length="75" mass="8691">MAIDKALKELASAILKRNDIDHDRWLTEKYTDLILENASILKAGIEQKETKNEVKNNAIQTQVNLSKDRPWEQNK</sequence>
<dbReference type="EMBL" id="JANKBY010000024">
    <property type="protein sequence ID" value="MCR1821883.1"/>
    <property type="molecule type" value="Genomic_DNA"/>
</dbReference>
<organism evidence="1 2">
    <name type="scientific">Terrisporobacter muris</name>
    <dbReference type="NCBI Taxonomy" id="2963284"/>
    <lineage>
        <taxon>Bacteria</taxon>
        <taxon>Bacillati</taxon>
        <taxon>Bacillota</taxon>
        <taxon>Clostridia</taxon>
        <taxon>Peptostreptococcales</taxon>
        <taxon>Peptostreptococcaceae</taxon>
        <taxon>Terrisporobacter</taxon>
    </lineage>
</organism>
<dbReference type="RefSeq" id="WP_257560106.1">
    <property type="nucleotide sequence ID" value="NZ_JANKBY010000024.1"/>
</dbReference>
<name>A0A9X2M7W1_9FIRM</name>